<dbReference type="Pfam" id="PF09692">
    <property type="entry name" value="Arb1"/>
    <property type="match status" value="1"/>
</dbReference>
<sequence>MSSEPAVNSAHPQPASSPRMQAHEAIAGLQGDAEPQAANLDNGNEAQVAGSKKKKKKGNPQSAAKRGPTALPKNRGTGFEEFFADPPLTPHEASEETNHIYARFVRPGTGLASGDVRIQSCIQRFRARRRLNQEQTRYFNEYLFLGGIDTTGKAFGGLDDKDVRALTPAERLEATAADAVHSGSAADDRYYQGDGQHWSVDFTGVLAGFFSTSLVTLTGGARAGMETAAALAENFLKYILHHDVCPEYDDDVKRALGLCAVAREEWPLVDELQHSLPGTFHLAAVALFCPPSPEDWNRASRRLPEGCDAKTIFYSACALVGEAEVLKAAQQGRPSVAKEYTCSLEVVEIQQPCADVAERFGRLEVADSKLRAGPIGKAFFKPTTIEDGWENPAIAPLFGESGVMWLYFEQSLLASMRPGMKMAMTIVELDAGIRFVKAVADVVPTFHTFLPQVLMKHYKQPRENERPAPSVHDPHAEEKQHAREAVDD</sequence>
<dbReference type="eggNOG" id="ENOG502S0TP">
    <property type="taxonomic scope" value="Eukaryota"/>
</dbReference>
<gene>
    <name evidence="2" type="ORF">OCS_02164</name>
</gene>
<dbReference type="GO" id="GO:0033167">
    <property type="term" value="C:ARC complex"/>
    <property type="evidence" value="ECO:0007669"/>
    <property type="project" value="InterPro"/>
</dbReference>
<dbReference type="GO" id="GO:0031047">
    <property type="term" value="P:regulatory ncRNA-mediated gene silencing"/>
    <property type="evidence" value="ECO:0007669"/>
    <property type="project" value="InterPro"/>
</dbReference>
<protein>
    <submittedName>
        <fullName evidence="2">Argonaute complex, subunit Arb1</fullName>
    </submittedName>
</protein>
<proteinExistence type="predicted"/>
<dbReference type="InterPro" id="IPR018606">
    <property type="entry name" value="Arb1"/>
</dbReference>
<organism evidence="2 3">
    <name type="scientific">Ophiocordyceps sinensis (strain Co18 / CGMCC 3.14243)</name>
    <name type="common">Yarsagumba caterpillar fungus</name>
    <name type="synonym">Hirsutella sinensis</name>
    <dbReference type="NCBI Taxonomy" id="911162"/>
    <lineage>
        <taxon>Eukaryota</taxon>
        <taxon>Fungi</taxon>
        <taxon>Dikarya</taxon>
        <taxon>Ascomycota</taxon>
        <taxon>Pezizomycotina</taxon>
        <taxon>Sordariomycetes</taxon>
        <taxon>Hypocreomycetidae</taxon>
        <taxon>Hypocreales</taxon>
        <taxon>Ophiocordycipitaceae</taxon>
        <taxon>Ophiocordyceps</taxon>
    </lineage>
</organism>
<feature type="compositionally biased region" description="Polar residues" evidence="1">
    <location>
        <begin position="1"/>
        <end position="19"/>
    </location>
</feature>
<dbReference type="Proteomes" id="UP000019374">
    <property type="component" value="Unassembled WGS sequence"/>
</dbReference>
<accession>T5AHT5</accession>
<reference evidence="2 3" key="1">
    <citation type="journal article" date="2013" name="Chin. Sci. Bull.">
        <title>Genome survey uncovers the secrets of sex and lifestyle in caterpillar fungus.</title>
        <authorList>
            <person name="Hu X."/>
            <person name="Zhang Y."/>
            <person name="Xiao G."/>
            <person name="Zheng P."/>
            <person name="Xia Y."/>
            <person name="Zhang X."/>
            <person name="St Leger R.J."/>
            <person name="Liu X."/>
            <person name="Wang C."/>
        </authorList>
    </citation>
    <scope>NUCLEOTIDE SEQUENCE [LARGE SCALE GENOMIC DNA]</scope>
    <source>
        <strain evidence="3">Co18 / CGMCC 3.14243</strain>
        <tissue evidence="2">Fruit-body</tissue>
    </source>
</reference>
<evidence type="ECO:0000256" key="1">
    <source>
        <dbReference type="SAM" id="MobiDB-lite"/>
    </source>
</evidence>
<dbReference type="OrthoDB" id="435402at2759"/>
<dbReference type="AlphaFoldDB" id="T5AHT5"/>
<dbReference type="EMBL" id="KE652348">
    <property type="protein sequence ID" value="EQL02124.1"/>
    <property type="molecule type" value="Genomic_DNA"/>
</dbReference>
<evidence type="ECO:0000313" key="2">
    <source>
        <dbReference type="EMBL" id="EQL02124.1"/>
    </source>
</evidence>
<name>T5AHT5_OPHSC</name>
<feature type="region of interest" description="Disordered" evidence="1">
    <location>
        <begin position="1"/>
        <end position="82"/>
    </location>
</feature>
<evidence type="ECO:0000313" key="3">
    <source>
        <dbReference type="Proteomes" id="UP000019374"/>
    </source>
</evidence>
<dbReference type="HOGENOM" id="CLU_023193_2_0_1"/>
<feature type="region of interest" description="Disordered" evidence="1">
    <location>
        <begin position="460"/>
        <end position="488"/>
    </location>
</feature>